<dbReference type="VEuPathDB" id="VectorBase:HLOH_043535"/>
<evidence type="ECO:0000313" key="1">
    <source>
        <dbReference type="EMBL" id="KAH9378984.1"/>
    </source>
</evidence>
<dbReference type="EMBL" id="JABSTR010000009">
    <property type="protein sequence ID" value="KAH9378984.1"/>
    <property type="molecule type" value="Genomic_DNA"/>
</dbReference>
<proteinExistence type="predicted"/>
<sequence length="163" mass="18573">MGERLLAVRTNRTPKEPVTDLPAYAEGGGSRISEKIPRFVEVHVLPGKYLAAERICRTRYKVPYVVRKTQLERRKGPHQILVKCGLFHRRTSPQLERKSQSPSKNRYYSLKEAVKYIPHSRDPPWHIARKDPSGGHRVTWVDAARCPTAAANTDASVRTSYEA</sequence>
<reference evidence="1 2" key="1">
    <citation type="journal article" date="2020" name="Cell">
        <title>Large-Scale Comparative Analyses of Tick Genomes Elucidate Their Genetic Diversity and Vector Capacities.</title>
        <authorList>
            <consortium name="Tick Genome and Microbiome Consortium (TIGMIC)"/>
            <person name="Jia N."/>
            <person name="Wang J."/>
            <person name="Shi W."/>
            <person name="Du L."/>
            <person name="Sun Y."/>
            <person name="Zhan W."/>
            <person name="Jiang J.F."/>
            <person name="Wang Q."/>
            <person name="Zhang B."/>
            <person name="Ji P."/>
            <person name="Bell-Sakyi L."/>
            <person name="Cui X.M."/>
            <person name="Yuan T.T."/>
            <person name="Jiang B.G."/>
            <person name="Yang W.F."/>
            <person name="Lam T.T."/>
            <person name="Chang Q.C."/>
            <person name="Ding S.J."/>
            <person name="Wang X.J."/>
            <person name="Zhu J.G."/>
            <person name="Ruan X.D."/>
            <person name="Zhao L."/>
            <person name="Wei J.T."/>
            <person name="Ye R.Z."/>
            <person name="Que T.C."/>
            <person name="Du C.H."/>
            <person name="Zhou Y.H."/>
            <person name="Cheng J.X."/>
            <person name="Dai P.F."/>
            <person name="Guo W.B."/>
            <person name="Han X.H."/>
            <person name="Huang E.J."/>
            <person name="Li L.F."/>
            <person name="Wei W."/>
            <person name="Gao Y.C."/>
            <person name="Liu J.Z."/>
            <person name="Shao H.Z."/>
            <person name="Wang X."/>
            <person name="Wang C.C."/>
            <person name="Yang T.C."/>
            <person name="Huo Q.B."/>
            <person name="Li W."/>
            <person name="Chen H.Y."/>
            <person name="Chen S.E."/>
            <person name="Zhou L.G."/>
            <person name="Ni X.B."/>
            <person name="Tian J.H."/>
            <person name="Sheng Y."/>
            <person name="Liu T."/>
            <person name="Pan Y.S."/>
            <person name="Xia L.Y."/>
            <person name="Li J."/>
            <person name="Zhao F."/>
            <person name="Cao W.C."/>
        </authorList>
    </citation>
    <scope>NUCLEOTIDE SEQUENCE [LARGE SCALE GENOMIC DNA]</scope>
    <source>
        <strain evidence="1">HaeL-2018</strain>
    </source>
</reference>
<protein>
    <submittedName>
        <fullName evidence="1">Uncharacterized protein</fullName>
    </submittedName>
</protein>
<organism evidence="1 2">
    <name type="scientific">Haemaphysalis longicornis</name>
    <name type="common">Bush tick</name>
    <dbReference type="NCBI Taxonomy" id="44386"/>
    <lineage>
        <taxon>Eukaryota</taxon>
        <taxon>Metazoa</taxon>
        <taxon>Ecdysozoa</taxon>
        <taxon>Arthropoda</taxon>
        <taxon>Chelicerata</taxon>
        <taxon>Arachnida</taxon>
        <taxon>Acari</taxon>
        <taxon>Parasitiformes</taxon>
        <taxon>Ixodida</taxon>
        <taxon>Ixodoidea</taxon>
        <taxon>Ixodidae</taxon>
        <taxon>Haemaphysalinae</taxon>
        <taxon>Haemaphysalis</taxon>
    </lineage>
</organism>
<keyword evidence="2" id="KW-1185">Reference proteome</keyword>
<name>A0A9J6GWC6_HAELO</name>
<comment type="caution">
    <text evidence="1">The sequence shown here is derived from an EMBL/GenBank/DDBJ whole genome shotgun (WGS) entry which is preliminary data.</text>
</comment>
<evidence type="ECO:0000313" key="2">
    <source>
        <dbReference type="Proteomes" id="UP000821853"/>
    </source>
</evidence>
<dbReference type="AlphaFoldDB" id="A0A9J6GWC6"/>
<dbReference type="Proteomes" id="UP000821853">
    <property type="component" value="Unassembled WGS sequence"/>
</dbReference>
<gene>
    <name evidence="1" type="ORF">HPB48_007160</name>
</gene>
<accession>A0A9J6GWC6</accession>